<proteinExistence type="predicted"/>
<accession>A0A554N834</accession>
<evidence type="ECO:0000313" key="3">
    <source>
        <dbReference type="EMBL" id="TSD13555.1"/>
    </source>
</evidence>
<dbReference type="InterPro" id="IPR012859">
    <property type="entry name" value="Pilin_N_archaeal"/>
</dbReference>
<sequence length="241" mass="25143">MNIASFILGRNRAQSELTGTLLMVAVTIVAGATVAVFALGVFDGGETTPQSDFDFEFQPDTTEVRVTFTQGDSIEGDQLRFSGAAVEKTSFGGITEWSGSELSAGASATVAVTPDETLRVVWQSDDGESTAILATYDVPDEGPTASIENVFASGDPPGGNGLVRATITFDNAESVFVRVTDTTASGRTSTAQTLTNSGERLTFDLGAPQVVEGEDITITVYRGNSVDGPVLAQRTVPADDN</sequence>
<evidence type="ECO:0000256" key="1">
    <source>
        <dbReference type="SAM" id="Phobius"/>
    </source>
</evidence>
<keyword evidence="4" id="KW-1185">Reference proteome</keyword>
<evidence type="ECO:0000313" key="4">
    <source>
        <dbReference type="Proteomes" id="UP000319894"/>
    </source>
</evidence>
<dbReference type="Pfam" id="PF07790">
    <property type="entry name" value="Pilin_N"/>
    <property type="match status" value="1"/>
</dbReference>
<protein>
    <recommendedName>
        <fullName evidence="2">Archaeal Type IV pilin N-terminal domain-containing protein</fullName>
    </recommendedName>
</protein>
<feature type="domain" description="Archaeal Type IV pilin N-terminal" evidence="2">
    <location>
        <begin position="13"/>
        <end position="82"/>
    </location>
</feature>
<organism evidence="3 4">
    <name type="scientific">Haloglomus irregulare</name>
    <dbReference type="NCBI Taxonomy" id="2234134"/>
    <lineage>
        <taxon>Archaea</taxon>
        <taxon>Methanobacteriati</taxon>
        <taxon>Methanobacteriota</taxon>
        <taxon>Stenosarchaea group</taxon>
        <taxon>Halobacteria</taxon>
        <taxon>Halobacteriales</taxon>
        <taxon>Natronomonadaceae</taxon>
        <taxon>Haloglomus</taxon>
    </lineage>
</organism>
<feature type="transmembrane region" description="Helical" evidence="1">
    <location>
        <begin position="21"/>
        <end position="42"/>
    </location>
</feature>
<keyword evidence="1" id="KW-0812">Transmembrane</keyword>
<evidence type="ECO:0000259" key="2">
    <source>
        <dbReference type="Pfam" id="PF07790"/>
    </source>
</evidence>
<comment type="caution">
    <text evidence="3">The sequence shown here is derived from an EMBL/GenBank/DDBJ whole genome shotgun (WGS) entry which is preliminary data.</text>
</comment>
<dbReference type="InParanoid" id="A0A554N834"/>
<dbReference type="NCBIfam" id="TIGR02537">
    <property type="entry name" value="arch_flag_Nterm"/>
    <property type="match status" value="1"/>
</dbReference>
<keyword evidence="1" id="KW-0472">Membrane</keyword>
<reference evidence="3 4" key="1">
    <citation type="submission" date="2018-06" db="EMBL/GenBank/DDBJ databases">
        <title>Natronomonas sp. F16-60 a new haloarchaeon isolated from a solar saltern of Isla Cristina, Huelva, Spain.</title>
        <authorList>
            <person name="Duran-Viseras A."/>
            <person name="Sanchez-Porro C."/>
            <person name="Ventosa A."/>
        </authorList>
    </citation>
    <scope>NUCLEOTIDE SEQUENCE [LARGE SCALE GENOMIC DNA]</scope>
    <source>
        <strain evidence="3 4">F16-60</strain>
    </source>
</reference>
<dbReference type="AlphaFoldDB" id="A0A554N834"/>
<dbReference type="EMBL" id="QMDX01000007">
    <property type="protein sequence ID" value="TSD13555.1"/>
    <property type="molecule type" value="Genomic_DNA"/>
</dbReference>
<dbReference type="Proteomes" id="UP000319894">
    <property type="component" value="Unassembled WGS sequence"/>
</dbReference>
<dbReference type="InterPro" id="IPR013373">
    <property type="entry name" value="Flagellin/pilin_N_arc"/>
</dbReference>
<name>A0A554N834_9EURY</name>
<gene>
    <name evidence="3" type="ORF">DP107_12100</name>
</gene>
<keyword evidence="1" id="KW-1133">Transmembrane helix</keyword>
<dbReference type="RefSeq" id="WP_144262423.1">
    <property type="nucleotide sequence ID" value="NZ_QMDX01000007.1"/>
</dbReference>